<dbReference type="InterPro" id="IPR005135">
    <property type="entry name" value="Endo/exonuclease/phosphatase"/>
</dbReference>
<feature type="chain" id="PRO_5047430174" evidence="4">
    <location>
        <begin position="20"/>
        <end position="269"/>
    </location>
</feature>
<dbReference type="SMART" id="SM00476">
    <property type="entry name" value="DNaseIc"/>
    <property type="match status" value="1"/>
</dbReference>
<dbReference type="Gene3D" id="3.60.10.10">
    <property type="entry name" value="Endonuclease/exonuclease/phosphatase"/>
    <property type="match status" value="1"/>
</dbReference>
<name>A0ABY6M529_9FLAO</name>
<dbReference type="Pfam" id="PF03372">
    <property type="entry name" value="Exo_endo_phos"/>
    <property type="match status" value="1"/>
</dbReference>
<proteinExistence type="inferred from homology"/>
<feature type="signal peptide" evidence="4">
    <location>
        <begin position="1"/>
        <end position="19"/>
    </location>
</feature>
<protein>
    <submittedName>
        <fullName evidence="6">Endonuclease/exonuclease/phosphatase family protein</fullName>
    </submittedName>
</protein>
<reference evidence="6" key="1">
    <citation type="submission" date="2021-08" db="EMBL/GenBank/DDBJ databases">
        <title>Flavobacterium sp. strain CC-SYL302.</title>
        <authorList>
            <person name="Lin S.-Y."/>
            <person name="Lee T.-H."/>
            <person name="Young C.-C."/>
        </authorList>
    </citation>
    <scope>NUCLEOTIDE SEQUENCE</scope>
    <source>
        <strain evidence="6">CC-SYL302</strain>
    </source>
</reference>
<dbReference type="Proteomes" id="UP001163328">
    <property type="component" value="Chromosome"/>
</dbReference>
<gene>
    <name evidence="6" type="ORF">K5I29_05725</name>
</gene>
<accession>A0ABY6M529</accession>
<keyword evidence="6" id="KW-0255">Endonuclease</keyword>
<evidence type="ECO:0000256" key="3">
    <source>
        <dbReference type="ARBA" id="ARBA00022801"/>
    </source>
</evidence>
<evidence type="ECO:0000313" key="6">
    <source>
        <dbReference type="EMBL" id="UYW02393.1"/>
    </source>
</evidence>
<organism evidence="6 7">
    <name type="scientific">Flavobacterium agricola</name>
    <dbReference type="NCBI Taxonomy" id="2870839"/>
    <lineage>
        <taxon>Bacteria</taxon>
        <taxon>Pseudomonadati</taxon>
        <taxon>Bacteroidota</taxon>
        <taxon>Flavobacteriia</taxon>
        <taxon>Flavobacteriales</taxon>
        <taxon>Flavobacteriaceae</taxon>
        <taxon>Flavobacterium</taxon>
    </lineage>
</organism>
<dbReference type="PANTHER" id="PTHR11371:SF31">
    <property type="entry name" value="EXTRACELLULAR NUCLEASE"/>
    <property type="match status" value="1"/>
</dbReference>
<evidence type="ECO:0000313" key="7">
    <source>
        <dbReference type="Proteomes" id="UP001163328"/>
    </source>
</evidence>
<dbReference type="EMBL" id="CP081495">
    <property type="protein sequence ID" value="UYW02393.1"/>
    <property type="molecule type" value="Genomic_DNA"/>
</dbReference>
<dbReference type="PANTHER" id="PTHR11371">
    <property type="entry name" value="DEOXYRIBONUCLEASE"/>
    <property type="match status" value="1"/>
</dbReference>
<keyword evidence="7" id="KW-1185">Reference proteome</keyword>
<comment type="similarity">
    <text evidence="1">Belongs to the DNase I family.</text>
</comment>
<sequence>MRLVLSFLCFVVAVSFSFAQQFSVISWNIANLGKSKSETTLEKIADIIAPADIICLQEVVAGYGGAQAVAKIVAHLNRKNNVWDYSISDPTLSSTPHTRERYAYIWKRNKIKIKRKFELESIYKNQIEREPYIGSFTIKNSEFKIFSFHAVPKKSTPEKEIKYFKEYSRLYGDQLIFLGDFNVTNTNSVFNPIYKQGFKDAFPNQKTTLKQNCVNNNCLANAYDHVFYPTSKLKVIKAEAIPFYTDFNDLKQARKVSDHLPLYVLFQIL</sequence>
<evidence type="ECO:0000256" key="2">
    <source>
        <dbReference type="ARBA" id="ARBA00022722"/>
    </source>
</evidence>
<keyword evidence="4" id="KW-0732">Signal</keyword>
<dbReference type="SUPFAM" id="SSF56219">
    <property type="entry name" value="DNase I-like"/>
    <property type="match status" value="1"/>
</dbReference>
<keyword evidence="2" id="KW-0540">Nuclease</keyword>
<feature type="domain" description="Endonuclease/exonuclease/phosphatase" evidence="5">
    <location>
        <begin position="25"/>
        <end position="259"/>
    </location>
</feature>
<dbReference type="InterPro" id="IPR036691">
    <property type="entry name" value="Endo/exonu/phosph_ase_sf"/>
</dbReference>
<evidence type="ECO:0000256" key="1">
    <source>
        <dbReference type="ARBA" id="ARBA00007359"/>
    </source>
</evidence>
<dbReference type="GO" id="GO:0004519">
    <property type="term" value="F:endonuclease activity"/>
    <property type="evidence" value="ECO:0007669"/>
    <property type="project" value="UniProtKB-KW"/>
</dbReference>
<evidence type="ECO:0000259" key="5">
    <source>
        <dbReference type="Pfam" id="PF03372"/>
    </source>
</evidence>
<dbReference type="RefSeq" id="WP_264434944.1">
    <property type="nucleotide sequence ID" value="NZ_CP081495.1"/>
</dbReference>
<dbReference type="InterPro" id="IPR016202">
    <property type="entry name" value="DNase_I"/>
</dbReference>
<keyword evidence="3" id="KW-0378">Hydrolase</keyword>
<evidence type="ECO:0000256" key="4">
    <source>
        <dbReference type="SAM" id="SignalP"/>
    </source>
</evidence>
<dbReference type="CDD" id="cd10283">
    <property type="entry name" value="MnuA_DNase1-like"/>
    <property type="match status" value="1"/>
</dbReference>